<gene>
    <name evidence="3" type="ORF">MKK62_14050</name>
</gene>
<dbReference type="EMBL" id="CP092488">
    <property type="protein sequence ID" value="UMB67636.1"/>
    <property type="molecule type" value="Genomic_DNA"/>
</dbReference>
<sequence length="88" mass="8698">MATSPLTRSARALTVGLALVGAVCAGAASMNGAAASAAFAGVIAVEEPGPPPPPDPTLGAQPPADPGTPQVGTRPHRRHIDGDPVMRR</sequence>
<protein>
    <submittedName>
        <fullName evidence="3">Uncharacterized protein</fullName>
    </submittedName>
</protein>
<keyword evidence="2" id="KW-0732">Signal</keyword>
<proteinExistence type="predicted"/>
<evidence type="ECO:0000256" key="2">
    <source>
        <dbReference type="SAM" id="SignalP"/>
    </source>
</evidence>
<dbReference type="RefSeq" id="WP_240258098.1">
    <property type="nucleotide sequence ID" value="NZ_CP092488.2"/>
</dbReference>
<evidence type="ECO:0000313" key="3">
    <source>
        <dbReference type="EMBL" id="UMB67636.1"/>
    </source>
</evidence>
<feature type="signal peptide" evidence="2">
    <location>
        <begin position="1"/>
        <end position="27"/>
    </location>
</feature>
<name>A0ABY3VK71_9MYCO</name>
<accession>A0ABY3VK71</accession>
<reference evidence="3" key="1">
    <citation type="submission" date="2022-08" db="EMBL/GenBank/DDBJ databases">
        <title>Whole genome sequencing of non-tuberculosis mycobacteria type-strains.</title>
        <authorList>
            <person name="Igarashi Y."/>
            <person name="Osugi A."/>
            <person name="Mitarai S."/>
        </authorList>
    </citation>
    <scope>NUCLEOTIDE SEQUENCE</scope>
    <source>
        <strain evidence="3">DSM 45127</strain>
    </source>
</reference>
<dbReference type="Proteomes" id="UP001055336">
    <property type="component" value="Chromosome"/>
</dbReference>
<feature type="chain" id="PRO_5046486015" evidence="2">
    <location>
        <begin position="28"/>
        <end position="88"/>
    </location>
</feature>
<evidence type="ECO:0000313" key="4">
    <source>
        <dbReference type="Proteomes" id="UP001055336"/>
    </source>
</evidence>
<keyword evidence="4" id="KW-1185">Reference proteome</keyword>
<evidence type="ECO:0000256" key="1">
    <source>
        <dbReference type="SAM" id="MobiDB-lite"/>
    </source>
</evidence>
<organism evidence="3 4">
    <name type="scientific">Mycobacterium paraterrae</name>
    <dbReference type="NCBI Taxonomy" id="577492"/>
    <lineage>
        <taxon>Bacteria</taxon>
        <taxon>Bacillati</taxon>
        <taxon>Actinomycetota</taxon>
        <taxon>Actinomycetes</taxon>
        <taxon>Mycobacteriales</taxon>
        <taxon>Mycobacteriaceae</taxon>
        <taxon>Mycobacterium</taxon>
    </lineage>
</organism>
<feature type="region of interest" description="Disordered" evidence="1">
    <location>
        <begin position="46"/>
        <end position="88"/>
    </location>
</feature>